<dbReference type="OrthoDB" id="407955at2759"/>
<dbReference type="Gene3D" id="2.60.120.620">
    <property type="entry name" value="q2cbj1_9rhob like domain"/>
    <property type="match status" value="1"/>
</dbReference>
<sequence>MALLSPAEIAELHRVATELSCPAATEYRGGRGDGSTAWRVLYVHAGGAFQARLPATHAKLRAAAVEADHAGGWGILSGLAPSQWAVRCAEYHTMARSPGLSDPSHFDEGSLVTVDVMLSRPGVDHDGGAFCTRESDGTDRIWGRGSWDQGDALVFVSHKPHFVSPVTAGVRQVLVVEFWRGEGRVCPHRCCTPLPGACTLTLDSARAHDGAAFEEAFFGAVDMPLLEAAIAALE</sequence>
<gene>
    <name evidence="1" type="ORF">KFE25_008761</name>
</gene>
<protein>
    <submittedName>
        <fullName evidence="1">Uncharacterized protein</fullName>
    </submittedName>
</protein>
<name>A0A8J5XYN5_DIALT</name>
<dbReference type="EMBL" id="JAGTXO010000001">
    <property type="protein sequence ID" value="KAG8470340.1"/>
    <property type="molecule type" value="Genomic_DNA"/>
</dbReference>
<comment type="caution">
    <text evidence="1">The sequence shown here is derived from an EMBL/GenBank/DDBJ whole genome shotgun (WGS) entry which is preliminary data.</text>
</comment>
<keyword evidence="2" id="KW-1185">Reference proteome</keyword>
<dbReference type="Proteomes" id="UP000751190">
    <property type="component" value="Unassembled WGS sequence"/>
</dbReference>
<organism evidence="1 2">
    <name type="scientific">Diacronema lutheri</name>
    <name type="common">Unicellular marine alga</name>
    <name type="synonym">Monochrysis lutheri</name>
    <dbReference type="NCBI Taxonomy" id="2081491"/>
    <lineage>
        <taxon>Eukaryota</taxon>
        <taxon>Haptista</taxon>
        <taxon>Haptophyta</taxon>
        <taxon>Pavlovophyceae</taxon>
        <taxon>Pavlovales</taxon>
        <taxon>Pavlovaceae</taxon>
        <taxon>Diacronema</taxon>
    </lineage>
</organism>
<dbReference type="OMA" id="AFCTRES"/>
<proteinExistence type="predicted"/>
<dbReference type="AlphaFoldDB" id="A0A8J5XYN5"/>
<evidence type="ECO:0000313" key="2">
    <source>
        <dbReference type="Proteomes" id="UP000751190"/>
    </source>
</evidence>
<evidence type="ECO:0000313" key="1">
    <source>
        <dbReference type="EMBL" id="KAG8470340.1"/>
    </source>
</evidence>
<accession>A0A8J5XYN5</accession>
<reference evidence="1" key="1">
    <citation type="submission" date="2021-05" db="EMBL/GenBank/DDBJ databases">
        <title>The genome of the haptophyte Pavlova lutheri (Diacronema luteri, Pavlovales) - a model for lipid biosynthesis in eukaryotic algae.</title>
        <authorList>
            <person name="Hulatt C.J."/>
            <person name="Posewitz M.C."/>
        </authorList>
    </citation>
    <scope>NUCLEOTIDE SEQUENCE</scope>
    <source>
        <strain evidence="1">NIVA-4/92</strain>
    </source>
</reference>